<reference evidence="2 4" key="1">
    <citation type="journal article" date="2017" name="Biosci Microbiota Food Health">
        <title>Genomic characterization reconfirms the taxonomic status of Lactobacillus parakefiri.</title>
        <authorList>
            <person name="Tanizawa Y."/>
            <person name="Kobayashi H."/>
            <person name="Kaminuma E."/>
            <person name="Sakamoto M."/>
            <person name="Ohkuma M."/>
            <person name="Nakamura Y."/>
            <person name="Arita M."/>
            <person name="Tohno M."/>
        </authorList>
    </citation>
    <scope>NUCLEOTIDE SEQUENCE [LARGE SCALE GENOMIC DNA]</scope>
    <source>
        <strain evidence="2 4">JCM 8573</strain>
    </source>
</reference>
<dbReference type="Proteomes" id="UP000294668">
    <property type="component" value="Unassembled WGS sequence"/>
</dbReference>
<dbReference type="InterPro" id="IPR035069">
    <property type="entry name" value="TTHA1013/TTHA0281-like"/>
</dbReference>
<reference evidence="3" key="3">
    <citation type="submission" date="2019-02" db="EMBL/GenBank/DDBJ databases">
        <authorList>
            <person name="Buron G."/>
            <person name="Chaylann A."/>
            <person name="Dolejs I."/>
            <person name="Forster J."/>
            <person name="Miks M.H."/>
        </authorList>
    </citation>
    <scope>NUCLEOTIDE SEQUENCE</scope>
    <source>
        <strain evidence="3">DSM 10551</strain>
    </source>
</reference>
<protein>
    <recommendedName>
        <fullName evidence="1">HicB-like antitoxin of toxin-antitoxin system domain-containing protein</fullName>
    </recommendedName>
</protein>
<dbReference type="EMBL" id="PUFL01000032">
    <property type="protein sequence ID" value="TDG93429.1"/>
    <property type="molecule type" value="Genomic_DNA"/>
</dbReference>
<accession>A0A224V8J3</accession>
<dbReference type="Proteomes" id="UP000214739">
    <property type="component" value="Unassembled WGS sequence"/>
</dbReference>
<dbReference type="SUPFAM" id="SSF143100">
    <property type="entry name" value="TTHA1013/TTHA0281-like"/>
    <property type="match status" value="1"/>
</dbReference>
<sequence length="158" mass="17544">MHLELTTISLNKLGLNKPRLWYTLNAMKNPDYVVYPAIFDHIDNDGYYTVTFPDIPDTVSQGHSLADAMKEAPDAIAVALPDYAIYPTPSDVKKVQAEHSKAIVSLVGVNMKEKLKQMKKRTVHKNVTIPVALADAAKEQGINFSEVLTEALEEKIHA</sequence>
<proteinExistence type="predicted"/>
<evidence type="ECO:0000313" key="5">
    <source>
        <dbReference type="Proteomes" id="UP000294668"/>
    </source>
</evidence>
<evidence type="ECO:0000259" key="1">
    <source>
        <dbReference type="Pfam" id="PF15919"/>
    </source>
</evidence>
<dbReference type="Gene3D" id="3.30.160.250">
    <property type="match status" value="1"/>
</dbReference>
<dbReference type="Pfam" id="PF15919">
    <property type="entry name" value="HicB_lk_antitox"/>
    <property type="match status" value="1"/>
</dbReference>
<dbReference type="EMBL" id="BDGB01000008">
    <property type="protein sequence ID" value="GAW71065.1"/>
    <property type="molecule type" value="Genomic_DNA"/>
</dbReference>
<evidence type="ECO:0000313" key="3">
    <source>
        <dbReference type="EMBL" id="TDG93429.1"/>
    </source>
</evidence>
<gene>
    <name evidence="3" type="ORF">C5L28_000340</name>
    <name evidence="2" type="ORF">LPKJCM_00136</name>
</gene>
<reference evidence="3 5" key="2">
    <citation type="journal article" date="2019" name="Appl. Microbiol. Biotechnol.">
        <title>Uncovering carbohydrate metabolism through a genotype-phenotype association study of 56 lactic acid bacteria genomes.</title>
        <authorList>
            <person name="Buron-Moles G."/>
            <person name="Chailyan A."/>
            <person name="Dolejs I."/>
            <person name="Forster J."/>
            <person name="Miks M.H."/>
        </authorList>
    </citation>
    <scope>NUCLEOTIDE SEQUENCE [LARGE SCALE GENOMIC DNA]</scope>
    <source>
        <strain evidence="3 5">DSM 10551</strain>
    </source>
</reference>
<name>A0A224V8J3_9LACO</name>
<feature type="domain" description="HicB-like antitoxin of toxin-antitoxin system" evidence="1">
    <location>
        <begin position="35"/>
        <end position="135"/>
    </location>
</feature>
<comment type="caution">
    <text evidence="2">The sequence shown here is derived from an EMBL/GenBank/DDBJ whole genome shotgun (WGS) entry which is preliminary data.</text>
</comment>
<keyword evidence="5" id="KW-1185">Reference proteome</keyword>
<dbReference type="AlphaFoldDB" id="A0A224V8J3"/>
<evidence type="ECO:0000313" key="4">
    <source>
        <dbReference type="Proteomes" id="UP000214739"/>
    </source>
</evidence>
<dbReference type="InterPro" id="IPR031807">
    <property type="entry name" value="HicB-like"/>
</dbReference>
<evidence type="ECO:0000313" key="2">
    <source>
        <dbReference type="EMBL" id="GAW71065.1"/>
    </source>
</evidence>
<organism evidence="2 4">
    <name type="scientific">Lentilactobacillus parakefiri</name>
    <dbReference type="NCBI Taxonomy" id="152332"/>
    <lineage>
        <taxon>Bacteria</taxon>
        <taxon>Bacillati</taxon>
        <taxon>Bacillota</taxon>
        <taxon>Bacilli</taxon>
        <taxon>Lactobacillales</taxon>
        <taxon>Lactobacillaceae</taxon>
        <taxon>Lentilactobacillus</taxon>
    </lineage>
</organism>